<evidence type="ECO:0000313" key="2">
    <source>
        <dbReference type="EMBL" id="GAG78170.1"/>
    </source>
</evidence>
<gene>
    <name evidence="2" type="ORF">S01H4_35368</name>
</gene>
<comment type="caution">
    <text evidence="2">The sequence shown here is derived from an EMBL/GenBank/DDBJ whole genome shotgun (WGS) entry which is preliminary data.</text>
</comment>
<feature type="compositionally biased region" description="Acidic residues" evidence="1">
    <location>
        <begin position="281"/>
        <end position="295"/>
    </location>
</feature>
<name>X1A7K5_9ZZZZ</name>
<dbReference type="AlphaFoldDB" id="X1A7K5"/>
<sequence length="295" mass="33378">LRFKRVEPKDECFELIEGLNTEDPEKTAGLILTDNALKLYNDQETGQNYSDLNMLDSDTEEGTYIDNNEGITTCLLINEQEESNELACEPQADTAIKDTLENELSNEFQEDTSLQDTLENELAAQDTLENELPSELQDGSTLQDELSELDGNLSELEDISSSELREYPFIQEVLEDELSELDSELSELKDISSNGLQESPIMQDALLDEIGDDLTHLEEEAWDLKDMFLNEFVDLSDTQYSLEEDSLEISNAMEPVALDIANVHTRTLGQDYIGEPQTENLYEEGDEDEINYDLS</sequence>
<protein>
    <submittedName>
        <fullName evidence="2">Uncharacterized protein</fullName>
    </submittedName>
</protein>
<evidence type="ECO:0000256" key="1">
    <source>
        <dbReference type="SAM" id="MobiDB-lite"/>
    </source>
</evidence>
<organism evidence="2">
    <name type="scientific">marine sediment metagenome</name>
    <dbReference type="NCBI Taxonomy" id="412755"/>
    <lineage>
        <taxon>unclassified sequences</taxon>
        <taxon>metagenomes</taxon>
        <taxon>ecological metagenomes</taxon>
    </lineage>
</organism>
<proteinExistence type="predicted"/>
<feature type="non-terminal residue" evidence="2">
    <location>
        <position position="295"/>
    </location>
</feature>
<dbReference type="EMBL" id="BART01018798">
    <property type="protein sequence ID" value="GAG78170.1"/>
    <property type="molecule type" value="Genomic_DNA"/>
</dbReference>
<accession>X1A7K5</accession>
<feature type="region of interest" description="Disordered" evidence="1">
    <location>
        <begin position="275"/>
        <end position="295"/>
    </location>
</feature>
<reference evidence="2" key="1">
    <citation type="journal article" date="2014" name="Front. Microbiol.">
        <title>High frequency of phylogenetically diverse reductive dehalogenase-homologous genes in deep subseafloor sedimentary metagenomes.</title>
        <authorList>
            <person name="Kawai M."/>
            <person name="Futagami T."/>
            <person name="Toyoda A."/>
            <person name="Takaki Y."/>
            <person name="Nishi S."/>
            <person name="Hori S."/>
            <person name="Arai W."/>
            <person name="Tsubouchi T."/>
            <person name="Morono Y."/>
            <person name="Uchiyama I."/>
            <person name="Ito T."/>
            <person name="Fujiyama A."/>
            <person name="Inagaki F."/>
            <person name="Takami H."/>
        </authorList>
    </citation>
    <scope>NUCLEOTIDE SEQUENCE</scope>
    <source>
        <strain evidence="2">Expedition CK06-06</strain>
    </source>
</reference>
<feature type="non-terminal residue" evidence="2">
    <location>
        <position position="1"/>
    </location>
</feature>